<dbReference type="AlphaFoldDB" id="D6SRZ5"/>
<evidence type="ECO:0000256" key="2">
    <source>
        <dbReference type="ARBA" id="ARBA00022475"/>
    </source>
</evidence>
<reference evidence="8" key="1">
    <citation type="submission" date="2010-05" db="EMBL/GenBank/DDBJ databases">
        <title>The draft genome of Desulfonatronospira thiodismutans ASO3-1.</title>
        <authorList>
            <consortium name="US DOE Joint Genome Institute (JGI-PGF)"/>
            <person name="Lucas S."/>
            <person name="Copeland A."/>
            <person name="Lapidus A."/>
            <person name="Cheng J.-F."/>
            <person name="Bruce D."/>
            <person name="Goodwin L."/>
            <person name="Pitluck S."/>
            <person name="Chertkov O."/>
            <person name="Brettin T."/>
            <person name="Detter J.C."/>
            <person name="Han C."/>
            <person name="Land M.L."/>
            <person name="Hauser L."/>
            <person name="Kyrpides N."/>
            <person name="Mikhailova N."/>
            <person name="Muyzer G."/>
            <person name="Woyke T."/>
        </authorList>
    </citation>
    <scope>NUCLEOTIDE SEQUENCE [LARGE SCALE GENOMIC DNA]</scope>
    <source>
        <strain evidence="8">ASO3-1</strain>
    </source>
</reference>
<keyword evidence="7" id="KW-1133">Transmembrane helix</keyword>
<evidence type="ECO:0000313" key="9">
    <source>
        <dbReference type="Proteomes" id="UP000005496"/>
    </source>
</evidence>
<organism evidence="8 9">
    <name type="scientific">Desulfonatronospira thiodismutans ASO3-1</name>
    <dbReference type="NCBI Taxonomy" id="555779"/>
    <lineage>
        <taxon>Bacteria</taxon>
        <taxon>Pseudomonadati</taxon>
        <taxon>Thermodesulfobacteriota</taxon>
        <taxon>Desulfovibrionia</taxon>
        <taxon>Desulfovibrionales</taxon>
        <taxon>Desulfonatronovibrionaceae</taxon>
        <taxon>Desulfonatronospira</taxon>
    </lineage>
</organism>
<dbReference type="GO" id="GO:0016746">
    <property type="term" value="F:acyltransferase activity"/>
    <property type="evidence" value="ECO:0007669"/>
    <property type="project" value="UniProtKB-KW"/>
</dbReference>
<sequence>MTEKKARSWSSRSIASRWQHRFFYAAIRLGGRRLAYFFTYPVVGYYMLFRPDLRRRTRHYLGRRFPERFGLAAFADSFRLSLSFARVLVDRAIVGILGPDSLDVQFDSYEQIQKLLDQGSGLILMNAHVGCWQASMSSLHMLQRPVHLLIKREPGDVDRHYHEHQKEAPPYNIIDPDNLPASAVEIVGALQRGEIVSVMGDRVFGNDRNRLRVPFLGQEAIFPVGAYKIAAATGAPIAVLFSRKTGPRSYALELAGVIHVKPAEDRHLDSLRPYVLQFVQYLEEYVRNNPYQFYNFHDIWQK</sequence>
<evidence type="ECO:0000256" key="4">
    <source>
        <dbReference type="ARBA" id="ARBA00022679"/>
    </source>
</evidence>
<comment type="caution">
    <text evidence="8">The sequence shown here is derived from an EMBL/GenBank/DDBJ whole genome shotgun (WGS) entry which is preliminary data.</text>
</comment>
<dbReference type="eggNOG" id="COG4261">
    <property type="taxonomic scope" value="Bacteria"/>
</dbReference>
<evidence type="ECO:0000256" key="3">
    <source>
        <dbReference type="ARBA" id="ARBA00022519"/>
    </source>
</evidence>
<dbReference type="Pfam" id="PF03279">
    <property type="entry name" value="Lip_A_acyltrans"/>
    <property type="match status" value="1"/>
</dbReference>
<dbReference type="OrthoDB" id="9808633at2"/>
<keyword evidence="2" id="KW-1003">Cell membrane</keyword>
<comment type="subcellular location">
    <subcellularLocation>
        <location evidence="1">Cell inner membrane</location>
    </subcellularLocation>
</comment>
<dbReference type="GO" id="GO:0005886">
    <property type="term" value="C:plasma membrane"/>
    <property type="evidence" value="ECO:0007669"/>
    <property type="project" value="UniProtKB-SubCell"/>
</dbReference>
<dbReference type="Proteomes" id="UP000005496">
    <property type="component" value="Unassembled WGS sequence"/>
</dbReference>
<evidence type="ECO:0000313" key="8">
    <source>
        <dbReference type="EMBL" id="EFI33461.1"/>
    </source>
</evidence>
<keyword evidence="9" id="KW-1185">Reference proteome</keyword>
<dbReference type="CDD" id="cd07984">
    <property type="entry name" value="LPLAT_LABLAT-like"/>
    <property type="match status" value="1"/>
</dbReference>
<keyword evidence="4" id="KW-0808">Transferase</keyword>
<gene>
    <name evidence="8" type="ORF">Dthio_PD0795</name>
</gene>
<keyword evidence="5 7" id="KW-0472">Membrane</keyword>
<dbReference type="PANTHER" id="PTHR30606">
    <property type="entry name" value="LIPID A BIOSYNTHESIS LAUROYL ACYLTRANSFERASE"/>
    <property type="match status" value="1"/>
</dbReference>
<dbReference type="EMBL" id="ACJN02000003">
    <property type="protein sequence ID" value="EFI33461.1"/>
    <property type="molecule type" value="Genomic_DNA"/>
</dbReference>
<evidence type="ECO:0000256" key="1">
    <source>
        <dbReference type="ARBA" id="ARBA00004533"/>
    </source>
</evidence>
<dbReference type="GO" id="GO:0009247">
    <property type="term" value="P:glycolipid biosynthetic process"/>
    <property type="evidence" value="ECO:0007669"/>
    <property type="project" value="UniProtKB-ARBA"/>
</dbReference>
<keyword evidence="3" id="KW-0997">Cell inner membrane</keyword>
<accession>D6SRZ5</accession>
<evidence type="ECO:0000256" key="7">
    <source>
        <dbReference type="SAM" id="Phobius"/>
    </source>
</evidence>
<name>D6SRZ5_9BACT</name>
<evidence type="ECO:0000256" key="5">
    <source>
        <dbReference type="ARBA" id="ARBA00023136"/>
    </source>
</evidence>
<feature type="transmembrane region" description="Helical" evidence="7">
    <location>
        <begin position="33"/>
        <end position="49"/>
    </location>
</feature>
<keyword evidence="7" id="KW-0812">Transmembrane</keyword>
<evidence type="ECO:0000256" key="6">
    <source>
        <dbReference type="ARBA" id="ARBA00023315"/>
    </source>
</evidence>
<keyword evidence="6 8" id="KW-0012">Acyltransferase</keyword>
<dbReference type="RefSeq" id="WP_008870813.1">
    <property type="nucleotide sequence ID" value="NZ_ACJN02000003.1"/>
</dbReference>
<dbReference type="PANTHER" id="PTHR30606:SF10">
    <property type="entry name" value="PHOSPHATIDYLINOSITOL MANNOSIDE ACYLTRANSFERASE"/>
    <property type="match status" value="1"/>
</dbReference>
<dbReference type="InterPro" id="IPR004960">
    <property type="entry name" value="LipA_acyltrans"/>
</dbReference>
<protein>
    <submittedName>
        <fullName evidence="8">Lipid A biosynthesis acyltransferase</fullName>
    </submittedName>
</protein>
<proteinExistence type="predicted"/>